<keyword evidence="3" id="KW-1185">Reference proteome</keyword>
<dbReference type="InterPro" id="IPR008969">
    <property type="entry name" value="CarboxyPept-like_regulatory"/>
</dbReference>
<dbReference type="Gene3D" id="2.60.40.1120">
    <property type="entry name" value="Carboxypeptidase-like, regulatory domain"/>
    <property type="match status" value="1"/>
</dbReference>
<name>A0A1Y1CII6_9BACT</name>
<dbReference type="Pfam" id="PF13715">
    <property type="entry name" value="CarbopepD_reg_2"/>
    <property type="match status" value="1"/>
</dbReference>
<proteinExistence type="predicted"/>
<dbReference type="AlphaFoldDB" id="A0A1Y1CII6"/>
<evidence type="ECO:0008006" key="4">
    <source>
        <dbReference type="Google" id="ProtNLM"/>
    </source>
</evidence>
<dbReference type="OrthoDB" id="603275at2"/>
<dbReference type="SUPFAM" id="SSF49464">
    <property type="entry name" value="Carboxypeptidase regulatory domain-like"/>
    <property type="match status" value="1"/>
</dbReference>
<feature type="chain" id="PRO_5013027932" description="TonB-dependent receptor" evidence="1">
    <location>
        <begin position="23"/>
        <end position="123"/>
    </location>
</feature>
<gene>
    <name evidence="2" type="ORF">ALGA_1827</name>
</gene>
<dbReference type="EMBL" id="AP018042">
    <property type="protein sequence ID" value="BAX80199.1"/>
    <property type="molecule type" value="Genomic_DNA"/>
</dbReference>
<dbReference type="RefSeq" id="WP_096429065.1">
    <property type="nucleotide sequence ID" value="NZ_AP018042.1"/>
</dbReference>
<evidence type="ECO:0000313" key="3">
    <source>
        <dbReference type="Proteomes" id="UP000218267"/>
    </source>
</evidence>
<accession>A0A1Y1CII6</accession>
<reference evidence="3" key="2">
    <citation type="journal article" date="2020" name="Antonie Van Leeuwenhoek">
        <title>Labilibaculum antarcticum sp. nov., a novel facultative anaerobic, psychrotorelant bacterium isolated from marine sediment of Antarctica.</title>
        <authorList>
            <person name="Watanabe M."/>
            <person name="Kojima H."/>
            <person name="Fukui M."/>
        </authorList>
    </citation>
    <scope>NUCLEOTIDE SEQUENCE [LARGE SCALE GENOMIC DNA]</scope>
    <source>
        <strain evidence="3">SPP2</strain>
    </source>
</reference>
<organism evidence="2 3">
    <name type="scientific">Labilibaculum antarcticum</name>
    <dbReference type="NCBI Taxonomy" id="1717717"/>
    <lineage>
        <taxon>Bacteria</taxon>
        <taxon>Pseudomonadati</taxon>
        <taxon>Bacteroidota</taxon>
        <taxon>Bacteroidia</taxon>
        <taxon>Marinilabiliales</taxon>
        <taxon>Marinifilaceae</taxon>
        <taxon>Labilibaculum</taxon>
    </lineage>
</organism>
<keyword evidence="1" id="KW-0732">Signal</keyword>
<protein>
    <recommendedName>
        <fullName evidence="4">TonB-dependent receptor</fullName>
    </recommendedName>
</protein>
<dbReference type="Proteomes" id="UP000218267">
    <property type="component" value="Chromosome"/>
</dbReference>
<dbReference type="KEGG" id="mbas:ALGA_1827"/>
<evidence type="ECO:0000313" key="2">
    <source>
        <dbReference type="EMBL" id="BAX80199.1"/>
    </source>
</evidence>
<evidence type="ECO:0000256" key="1">
    <source>
        <dbReference type="SAM" id="SignalP"/>
    </source>
</evidence>
<feature type="signal peptide" evidence="1">
    <location>
        <begin position="1"/>
        <end position="22"/>
    </location>
</feature>
<reference evidence="2 3" key="1">
    <citation type="journal article" date="2018" name="Mar. Genomics">
        <title>Complete genome sequence of Marinifilaceae bacterium strain SPP2, isolated from the Antarctic marine sediment.</title>
        <authorList>
            <person name="Watanabe M."/>
            <person name="Kojima H."/>
            <person name="Fukui M."/>
        </authorList>
    </citation>
    <scope>NUCLEOTIDE SEQUENCE [LARGE SCALE GENOMIC DNA]</scope>
    <source>
        <strain evidence="2 3">SPP2</strain>
    </source>
</reference>
<sequence>MKKLVFLFVTLLVLGLESQAVKVVTPVGDKEMEVAEMATITTTSLSGVVLDTETGEALTGVAIRFEGSNETVYTDFDGNFKITNVVPGNYNILSSYISYKDNKLKNVNVNGVNNVIRLVLKQD</sequence>